<sequence length="367" mass="40366">MLGIPQMMLSNAHKALRPSASPLAAVVSGQQCQPSFVPSINESASAAQPPLQHRCMGTKSPVQDPGLRAAFGYCIEEVRSCDYENYVWAAQLSKELRPAVFALRAFNVETAQVADQVRSKEPTLLQMRYQWWRDGISNTIKGSPPKHPVLLALRSVMDLQQQSSSSSSTAASPKLRQYHFKRIIDTRENDLLDPQPPLTVEGLEQYAEGTASQLLYLQLASANIQSREADHAASHLGKAVGIATLLKGTKYHGERRRSYLPVELCAKHGVSQEDVYSAQPSDGMCDVVLAVASVAKNHLDEARALAGRIPREAAPLMLMSVGCDSYLRALEACNFDPFHERLQGRGSPLSPLMHVLRVKMHLLRGTY</sequence>
<organism evidence="7">
    <name type="scientific">Dunaliella tertiolecta</name>
    <name type="common">Green alga</name>
    <dbReference type="NCBI Taxonomy" id="3047"/>
    <lineage>
        <taxon>Eukaryota</taxon>
        <taxon>Viridiplantae</taxon>
        <taxon>Chlorophyta</taxon>
        <taxon>core chlorophytes</taxon>
        <taxon>Chlorophyceae</taxon>
        <taxon>CS clade</taxon>
        <taxon>Chlamydomonadales</taxon>
        <taxon>Dunaliellaceae</taxon>
        <taxon>Dunaliella</taxon>
    </lineage>
</organism>
<dbReference type="Pfam" id="PF00494">
    <property type="entry name" value="SQS_PSY"/>
    <property type="match status" value="1"/>
</dbReference>
<dbReference type="InterPro" id="IPR002060">
    <property type="entry name" value="Squ/phyt_synthse"/>
</dbReference>
<dbReference type="InterPro" id="IPR008949">
    <property type="entry name" value="Isoprenoid_synthase_dom_sf"/>
</dbReference>
<proteinExistence type="inferred from homology"/>
<evidence type="ECO:0000256" key="3">
    <source>
        <dbReference type="ARBA" id="ARBA00022946"/>
    </source>
</evidence>
<evidence type="ECO:0000256" key="2">
    <source>
        <dbReference type="ARBA" id="ARBA00022792"/>
    </source>
</evidence>
<keyword evidence="3" id="KW-0809">Transit peptide</keyword>
<dbReference type="Gene3D" id="1.10.600.10">
    <property type="entry name" value="Farnesyl Diphosphate Synthase"/>
    <property type="match status" value="1"/>
</dbReference>
<dbReference type="SUPFAM" id="SSF48576">
    <property type="entry name" value="Terpenoid synthases"/>
    <property type="match status" value="1"/>
</dbReference>
<dbReference type="AlphaFoldDB" id="A0A7S3VIY5"/>
<protein>
    <recommendedName>
        <fullName evidence="8">Phytoene synthase</fullName>
    </recommendedName>
</protein>
<dbReference type="PANTHER" id="PTHR21181:SF13">
    <property type="entry name" value="NADH DEHYDROGENASE (UBIQUINONE) COMPLEX I, ASSEMBLY FACTOR 6"/>
    <property type="match status" value="1"/>
</dbReference>
<dbReference type="GO" id="GO:0005743">
    <property type="term" value="C:mitochondrial inner membrane"/>
    <property type="evidence" value="ECO:0007669"/>
    <property type="project" value="UniProtKB-SubCell"/>
</dbReference>
<dbReference type="GO" id="GO:0032981">
    <property type="term" value="P:mitochondrial respiratory chain complex I assembly"/>
    <property type="evidence" value="ECO:0007669"/>
    <property type="project" value="TreeGrafter"/>
</dbReference>
<comment type="subcellular location">
    <subcellularLocation>
        <location evidence="1">Mitochondrion inner membrane</location>
    </subcellularLocation>
</comment>
<comment type="similarity">
    <text evidence="6">Belongs to the NDUFAF6 family.</text>
</comment>
<evidence type="ECO:0000256" key="6">
    <source>
        <dbReference type="ARBA" id="ARBA00038273"/>
    </source>
</evidence>
<evidence type="ECO:0000256" key="1">
    <source>
        <dbReference type="ARBA" id="ARBA00004273"/>
    </source>
</evidence>
<keyword evidence="5" id="KW-0472">Membrane</keyword>
<gene>
    <name evidence="7" type="ORF">DTER00134_LOCUS3476</name>
</gene>
<evidence type="ECO:0000313" key="7">
    <source>
        <dbReference type="EMBL" id="CAE0488412.1"/>
    </source>
</evidence>
<evidence type="ECO:0000256" key="4">
    <source>
        <dbReference type="ARBA" id="ARBA00023128"/>
    </source>
</evidence>
<accession>A0A7S3VIY5</accession>
<reference evidence="7" key="1">
    <citation type="submission" date="2021-01" db="EMBL/GenBank/DDBJ databases">
        <authorList>
            <person name="Corre E."/>
            <person name="Pelletier E."/>
            <person name="Niang G."/>
            <person name="Scheremetjew M."/>
            <person name="Finn R."/>
            <person name="Kale V."/>
            <person name="Holt S."/>
            <person name="Cochrane G."/>
            <person name="Meng A."/>
            <person name="Brown T."/>
            <person name="Cohen L."/>
        </authorList>
    </citation>
    <scope>NUCLEOTIDE SEQUENCE</scope>
    <source>
        <strain evidence="7">CCMP1320</strain>
    </source>
</reference>
<keyword evidence="4" id="KW-0496">Mitochondrion</keyword>
<name>A0A7S3VIY5_DUNTE</name>
<dbReference type="PANTHER" id="PTHR21181">
    <property type="match status" value="1"/>
</dbReference>
<keyword evidence="2" id="KW-0999">Mitochondrion inner membrane</keyword>
<evidence type="ECO:0000256" key="5">
    <source>
        <dbReference type="ARBA" id="ARBA00023136"/>
    </source>
</evidence>
<dbReference type="EMBL" id="HBIP01006691">
    <property type="protein sequence ID" value="CAE0488412.1"/>
    <property type="molecule type" value="Transcribed_RNA"/>
</dbReference>
<evidence type="ECO:0008006" key="8">
    <source>
        <dbReference type="Google" id="ProtNLM"/>
    </source>
</evidence>